<evidence type="ECO:0000313" key="1">
    <source>
        <dbReference type="EMBL" id="EYD70533.1"/>
    </source>
</evidence>
<evidence type="ECO:0000313" key="2">
    <source>
        <dbReference type="Proteomes" id="UP000025047"/>
    </source>
</evidence>
<evidence type="ECO:0008006" key="3">
    <source>
        <dbReference type="Google" id="ProtNLM"/>
    </source>
</evidence>
<dbReference type="PATRIC" id="fig|1122180.6.peg.2149"/>
<accession>A0A017H8U8</accession>
<dbReference type="STRING" id="1122180.Lokhon_02167"/>
<proteinExistence type="predicted"/>
<name>A0A017H8U8_9RHOB</name>
<dbReference type="EMBL" id="APGJ01000007">
    <property type="protein sequence ID" value="EYD70533.1"/>
    <property type="molecule type" value="Genomic_DNA"/>
</dbReference>
<dbReference type="AlphaFoldDB" id="A0A017H8U8"/>
<dbReference type="eggNOG" id="ENOG502Z8P4">
    <property type="taxonomic scope" value="Bacteria"/>
</dbReference>
<dbReference type="InterPro" id="IPR009843">
    <property type="entry name" value="DUF1403"/>
</dbReference>
<comment type="caution">
    <text evidence="1">The sequence shown here is derived from an EMBL/GenBank/DDBJ whole genome shotgun (WGS) entry which is preliminary data.</text>
</comment>
<dbReference type="RefSeq" id="WP_017929910.1">
    <property type="nucleotide sequence ID" value="NZ_KB823006.1"/>
</dbReference>
<dbReference type="Pfam" id="PF07183">
    <property type="entry name" value="DUF1403"/>
    <property type="match status" value="1"/>
</dbReference>
<sequence length="303" mass="31656">MPAPLPSDLSAFDWPAAPGWAGGGAGKGGGDDATAEEAAFRAGAALAHLHMVMARPDLPLALWRDRLALGAATANAGISGRREGLPDLRDALHLARPGDRPGPAGEIYRAWRRAVTRPLTLRALAPGLPGLPGAASDVVAPGLMRSGPPVARAAGMLETVLTEAPRAETAALILADAALARALGWDRIVPLLATELAPRDLRRDGEELRHACHRAVALAAARAAGLAQELTRGAARLRAVAPKLRARRAGEAVALFLTHDALAPAALRPMMSDRAARRLCDRLVSLGALRELTGRDSFRLYGL</sequence>
<dbReference type="OrthoDB" id="7865302at2"/>
<organism evidence="1 2">
    <name type="scientific">Limimaricola hongkongensis DSM 17492</name>
    <dbReference type="NCBI Taxonomy" id="1122180"/>
    <lineage>
        <taxon>Bacteria</taxon>
        <taxon>Pseudomonadati</taxon>
        <taxon>Pseudomonadota</taxon>
        <taxon>Alphaproteobacteria</taxon>
        <taxon>Rhodobacterales</taxon>
        <taxon>Paracoccaceae</taxon>
        <taxon>Limimaricola</taxon>
    </lineage>
</organism>
<keyword evidence="2" id="KW-1185">Reference proteome</keyword>
<gene>
    <name evidence="1" type="ORF">Lokhon_02167</name>
</gene>
<dbReference type="HOGENOM" id="CLU_077136_0_0_5"/>
<reference evidence="1 2" key="1">
    <citation type="submission" date="2013-03" db="EMBL/GenBank/DDBJ databases">
        <authorList>
            <person name="Fiebig A."/>
            <person name="Goeker M."/>
            <person name="Klenk H.-P.P."/>
        </authorList>
    </citation>
    <scope>NUCLEOTIDE SEQUENCE [LARGE SCALE GENOMIC DNA]</scope>
    <source>
        <strain evidence="1 2">DSM 17492</strain>
    </source>
</reference>
<dbReference type="Proteomes" id="UP000025047">
    <property type="component" value="Unassembled WGS sequence"/>
</dbReference>
<protein>
    <recommendedName>
        <fullName evidence="3">DUF1403 family protein</fullName>
    </recommendedName>
</protein>